<gene>
    <name evidence="6" type="ORF">D2V08_01505</name>
</gene>
<comment type="caution">
    <text evidence="6">The sequence shown here is derived from an EMBL/GenBank/DDBJ whole genome shotgun (WGS) entry which is preliminary data.</text>
</comment>
<comment type="similarity">
    <text evidence="4">Belongs to the oxidoreductase MdaB family.</text>
</comment>
<comment type="cofactor">
    <cofactor evidence="1">
        <name>FAD</name>
        <dbReference type="ChEBI" id="CHEBI:57692"/>
    </cofactor>
</comment>
<keyword evidence="3" id="KW-0274">FAD</keyword>
<dbReference type="InterPro" id="IPR029039">
    <property type="entry name" value="Flavoprotein-like_sf"/>
</dbReference>
<keyword evidence="2" id="KW-0285">Flavoprotein</keyword>
<evidence type="ECO:0000259" key="5">
    <source>
        <dbReference type="Pfam" id="PF02525"/>
    </source>
</evidence>
<dbReference type="PANTHER" id="PTHR46305:SF3">
    <property type="entry name" value="NADPH:QUINONE OXIDOREDUCTASE MDAB"/>
    <property type="match status" value="1"/>
</dbReference>
<name>A0A3A1NB08_9FLAO</name>
<dbReference type="Pfam" id="PF02525">
    <property type="entry name" value="Flavodoxin_2"/>
    <property type="match status" value="1"/>
</dbReference>
<evidence type="ECO:0000256" key="4">
    <source>
        <dbReference type="ARBA" id="ARBA00037981"/>
    </source>
</evidence>
<dbReference type="OrthoDB" id="652200at2"/>
<protein>
    <submittedName>
        <fullName evidence="6">Flavodoxin family protein</fullName>
    </submittedName>
</protein>
<feature type="domain" description="Flavodoxin-like fold" evidence="5">
    <location>
        <begin position="3"/>
        <end position="189"/>
    </location>
</feature>
<sequence>MKTALIINAHQKWEKMSEGKLNEFFEQSIIDYLVGKNIKVITTKIATGYKVNEEIEKHEVADLVITQTPVFWFNTPWIHKKYIDEVFTEALMHQKIVVSDGRQLGDRSKQYGTGGVSQGKKYMLSATWNAPKTAFSDNDQILFKGKTADEVLHNLSAVYKFSGFEILNGFHSYDVLKNPDIENDTKRLVNHMGQLF</sequence>
<dbReference type="InterPro" id="IPR003680">
    <property type="entry name" value="Flavodoxin_fold"/>
</dbReference>
<accession>A0A3A1NB08</accession>
<evidence type="ECO:0000256" key="1">
    <source>
        <dbReference type="ARBA" id="ARBA00001974"/>
    </source>
</evidence>
<dbReference type="Proteomes" id="UP000266067">
    <property type="component" value="Unassembled WGS sequence"/>
</dbReference>
<evidence type="ECO:0000256" key="3">
    <source>
        <dbReference type="ARBA" id="ARBA00022827"/>
    </source>
</evidence>
<organism evidence="6 7">
    <name type="scientific">Flagellimonas lutimaris</name>
    <dbReference type="NCBI Taxonomy" id="475082"/>
    <lineage>
        <taxon>Bacteria</taxon>
        <taxon>Pseudomonadati</taxon>
        <taxon>Bacteroidota</taxon>
        <taxon>Flavobacteriia</taxon>
        <taxon>Flavobacteriales</taxon>
        <taxon>Flavobacteriaceae</taxon>
        <taxon>Flagellimonas</taxon>
    </lineage>
</organism>
<dbReference type="RefSeq" id="WP_119606362.1">
    <property type="nucleotide sequence ID" value="NZ_QXFH01000060.1"/>
</dbReference>
<dbReference type="AlphaFoldDB" id="A0A3A1NB08"/>
<evidence type="ECO:0000256" key="2">
    <source>
        <dbReference type="ARBA" id="ARBA00022630"/>
    </source>
</evidence>
<dbReference type="Gene3D" id="3.40.50.360">
    <property type="match status" value="1"/>
</dbReference>
<dbReference type="PANTHER" id="PTHR46305">
    <property type="match status" value="1"/>
</dbReference>
<dbReference type="InterPro" id="IPR052397">
    <property type="entry name" value="NADPH-QR_MdaB"/>
</dbReference>
<proteinExistence type="inferred from homology"/>
<evidence type="ECO:0000313" key="6">
    <source>
        <dbReference type="EMBL" id="RIV36685.1"/>
    </source>
</evidence>
<keyword evidence="7" id="KW-1185">Reference proteome</keyword>
<dbReference type="EMBL" id="QXFH01000060">
    <property type="protein sequence ID" value="RIV36685.1"/>
    <property type="molecule type" value="Genomic_DNA"/>
</dbReference>
<reference evidence="6 7" key="1">
    <citation type="submission" date="2018-08" db="EMBL/GenBank/DDBJ databases">
        <title>Proposal of Muricauda 72 sp.nov. and Muricauda NH166 sp.nov., isolated from seawater.</title>
        <authorList>
            <person name="Cheng H."/>
            <person name="Wu Y.-H."/>
            <person name="Guo L.-L."/>
            <person name="Xu X.-W."/>
        </authorList>
    </citation>
    <scope>NUCLEOTIDE SEQUENCE [LARGE SCALE GENOMIC DNA]</scope>
    <source>
        <strain evidence="6 7">KCTC 22173</strain>
    </source>
</reference>
<dbReference type="SUPFAM" id="SSF52218">
    <property type="entry name" value="Flavoproteins"/>
    <property type="match status" value="1"/>
</dbReference>
<evidence type="ECO:0000313" key="7">
    <source>
        <dbReference type="Proteomes" id="UP000266067"/>
    </source>
</evidence>